<dbReference type="RefSeq" id="WP_012470372.1">
    <property type="nucleotide sequence ID" value="NC_010814.1"/>
</dbReference>
<dbReference type="EMBL" id="CP001089">
    <property type="protein sequence ID" value="ACD96039.1"/>
    <property type="molecule type" value="Genomic_DNA"/>
</dbReference>
<dbReference type="HOGENOM" id="CLU_1155122_0_0_7"/>
<organism evidence="1 2">
    <name type="scientific">Trichlorobacter lovleyi (strain ATCC BAA-1151 / DSM 17278 / SZ)</name>
    <name type="common">Geobacter lovleyi</name>
    <dbReference type="NCBI Taxonomy" id="398767"/>
    <lineage>
        <taxon>Bacteria</taxon>
        <taxon>Pseudomonadati</taxon>
        <taxon>Thermodesulfobacteriota</taxon>
        <taxon>Desulfuromonadia</taxon>
        <taxon>Geobacterales</taxon>
        <taxon>Geobacteraceae</taxon>
        <taxon>Trichlorobacter</taxon>
    </lineage>
</organism>
<accession>B3E4V3</accession>
<proteinExistence type="predicted"/>
<name>B3E4V3_TRIL1</name>
<gene>
    <name evidence="1" type="ordered locus">Glov_2323</name>
</gene>
<reference evidence="1 2" key="1">
    <citation type="submission" date="2008-05" db="EMBL/GenBank/DDBJ databases">
        <title>Complete sequence of chromosome of Geobacter lovleyi SZ.</title>
        <authorList>
            <consortium name="US DOE Joint Genome Institute"/>
            <person name="Lucas S."/>
            <person name="Copeland A."/>
            <person name="Lapidus A."/>
            <person name="Glavina del Rio T."/>
            <person name="Dalin E."/>
            <person name="Tice H."/>
            <person name="Bruce D."/>
            <person name="Goodwin L."/>
            <person name="Pitluck S."/>
            <person name="Chertkov O."/>
            <person name="Meincke L."/>
            <person name="Brettin T."/>
            <person name="Detter J.C."/>
            <person name="Han C."/>
            <person name="Tapia R."/>
            <person name="Kuske C.R."/>
            <person name="Schmutz J."/>
            <person name="Larimer F."/>
            <person name="Land M."/>
            <person name="Hauser L."/>
            <person name="Kyrpides N."/>
            <person name="Mikhailova N."/>
            <person name="Sung Y."/>
            <person name="Fletcher K.E."/>
            <person name="Ritalahti K.M."/>
            <person name="Loeffler F.E."/>
            <person name="Richardson P."/>
        </authorList>
    </citation>
    <scope>NUCLEOTIDE SEQUENCE [LARGE SCALE GENOMIC DNA]</scope>
    <source>
        <strain evidence="2">ATCC BAA-1151 / DSM 17278 / SZ</strain>
    </source>
</reference>
<evidence type="ECO:0000313" key="2">
    <source>
        <dbReference type="Proteomes" id="UP000002420"/>
    </source>
</evidence>
<dbReference type="KEGG" id="glo:Glov_2323"/>
<dbReference type="OrthoDB" id="9847233at2"/>
<dbReference type="Proteomes" id="UP000002420">
    <property type="component" value="Chromosome"/>
</dbReference>
<protein>
    <submittedName>
        <fullName evidence="1">Uncharacterized protein</fullName>
    </submittedName>
</protein>
<dbReference type="AlphaFoldDB" id="B3E4V3"/>
<evidence type="ECO:0000313" key="1">
    <source>
        <dbReference type="EMBL" id="ACD96039.1"/>
    </source>
</evidence>
<keyword evidence="2" id="KW-1185">Reference proteome</keyword>
<sequence>MILPGHDHTWMTLQLNWQDAAIRGLGPVRMARASVRRERFPWVTSTSVIAAIQDNATTSKKLWLYASSNPDQVARRWHRPFLIAHKGGMSLTTAEEFFSWPMCEAIWSELHDADVTDLVTIVSWPYITKSWVQHALPGWDMADNGAGELTFWRKTTANLGVEAMVEVTPSAINIYLGDEIFAPRLIPGDLAFSLPAQFPNLDIMYHLLPERITHEARAVMRWYRSVLFRATILEAPSVTI</sequence>
<dbReference type="STRING" id="398767.Glov_2323"/>